<dbReference type="InterPro" id="IPR001227">
    <property type="entry name" value="Ac_transferase_dom_sf"/>
</dbReference>
<dbReference type="EMBL" id="PEIB01000034">
    <property type="protein sequence ID" value="RXJ71685.1"/>
    <property type="molecule type" value="Genomic_DNA"/>
</dbReference>
<comment type="caution">
    <text evidence="2">The sequence shown here is derived from an EMBL/GenBank/DDBJ whole genome shotgun (WGS) entry which is preliminary data.</text>
</comment>
<reference evidence="2 3" key="1">
    <citation type="submission" date="2017-10" db="EMBL/GenBank/DDBJ databases">
        <title>Nyctiphanis sp. nov., isolated from the stomach of the euphausiid Nyctiphanes simplex (Hansen, 1911) in the Gulf of California.</title>
        <authorList>
            <person name="Gomez-Gil B."/>
            <person name="Aguilar-Mendez M."/>
            <person name="Lopez-Cortes A."/>
            <person name="Gomez-Gutierrez J."/>
            <person name="Roque A."/>
            <person name="Lang E."/>
            <person name="Gonzalez-Castillo A."/>
        </authorList>
    </citation>
    <scope>NUCLEOTIDE SEQUENCE [LARGE SCALE GENOMIC DNA]</scope>
    <source>
        <strain evidence="2 3">CAIM 600</strain>
    </source>
</reference>
<dbReference type="Gene3D" id="3.40.366.10">
    <property type="entry name" value="Malonyl-Coenzyme A Acyl Carrier Protein, domain 2"/>
    <property type="match status" value="1"/>
</dbReference>
<feature type="domain" description="Malonyl-CoA:ACP transacylase (MAT)" evidence="1">
    <location>
        <begin position="1"/>
        <end position="223"/>
    </location>
</feature>
<name>A0A4Q0YMT3_9GAMM</name>
<dbReference type="AlphaFoldDB" id="A0A4Q0YMT3"/>
<organism evidence="2 3">
    <name type="scientific">Veronia nyctiphanis</name>
    <dbReference type="NCBI Taxonomy" id="1278244"/>
    <lineage>
        <taxon>Bacteria</taxon>
        <taxon>Pseudomonadati</taxon>
        <taxon>Pseudomonadota</taxon>
        <taxon>Gammaproteobacteria</taxon>
        <taxon>Vibrionales</taxon>
        <taxon>Vibrionaceae</taxon>
        <taxon>Veronia</taxon>
    </lineage>
</organism>
<dbReference type="Proteomes" id="UP000290287">
    <property type="component" value="Unassembled WGS sequence"/>
</dbReference>
<dbReference type="SUPFAM" id="SSF52151">
    <property type="entry name" value="FabD/lysophospholipase-like"/>
    <property type="match status" value="1"/>
</dbReference>
<evidence type="ECO:0000313" key="3">
    <source>
        <dbReference type="Proteomes" id="UP000290287"/>
    </source>
</evidence>
<dbReference type="PANTHER" id="PTHR43074:SF1">
    <property type="entry name" value="BETA-KETOACYL SYNTHASE FAMILY PROTEIN-RELATED"/>
    <property type="match status" value="1"/>
</dbReference>
<sequence length="234" mass="25728">MVGWSLGEYVALAASSAITLEEAIGVVARQALDIERYTQEVNMLAIQSCVNIFYSLSDVFENTSLIGILSNNSFAIIGTKDQVRRTADLLDERQIDSLPLPVRHGFHSPQVEPAKLSFQAYCRERIQFHTPKIPVYSSASRNKVKELNSDYLWTVCRSRFNFSGALIKAVTDHPRLPMIDIGPSGAAANHAKHILGASAEVRHGLRSAPSAFSFNADSNHRNESNGGIVVCRSK</sequence>
<dbReference type="PANTHER" id="PTHR43074">
    <property type="entry name" value="OMEGA-3 POLYUNSATURATED FATTY ACID SYNTHASE PFAB-RELATED"/>
    <property type="match status" value="1"/>
</dbReference>
<keyword evidence="3" id="KW-1185">Reference proteome</keyword>
<dbReference type="InterPro" id="IPR052568">
    <property type="entry name" value="PKS-FAS_Synthase"/>
</dbReference>
<evidence type="ECO:0000313" key="2">
    <source>
        <dbReference type="EMBL" id="RXJ71685.1"/>
    </source>
</evidence>
<evidence type="ECO:0000259" key="1">
    <source>
        <dbReference type="SMART" id="SM00827"/>
    </source>
</evidence>
<dbReference type="InterPro" id="IPR016035">
    <property type="entry name" value="Acyl_Trfase/lysoPLipase"/>
</dbReference>
<dbReference type="GO" id="GO:0016740">
    <property type="term" value="F:transferase activity"/>
    <property type="evidence" value="ECO:0007669"/>
    <property type="project" value="InterPro"/>
</dbReference>
<dbReference type="InterPro" id="IPR014043">
    <property type="entry name" value="Acyl_transferase_dom"/>
</dbReference>
<accession>A0A4Q0YMT3</accession>
<proteinExistence type="predicted"/>
<protein>
    <recommendedName>
        <fullName evidence="1">Malonyl-CoA:ACP transacylase (MAT) domain-containing protein</fullName>
    </recommendedName>
</protein>
<gene>
    <name evidence="2" type="ORF">CS022_20315</name>
</gene>
<dbReference type="Pfam" id="PF00698">
    <property type="entry name" value="Acyl_transf_1"/>
    <property type="match status" value="1"/>
</dbReference>
<dbReference type="SMART" id="SM00827">
    <property type="entry name" value="PKS_AT"/>
    <property type="match status" value="1"/>
</dbReference>